<proteinExistence type="predicted"/>
<dbReference type="OrthoDB" id="10546008at2759"/>
<dbReference type="RefSeq" id="XP_013345003.1">
    <property type="nucleotide sequence ID" value="XM_013489549.1"/>
</dbReference>
<dbReference type="EMBL" id="KL584756">
    <property type="protein sequence ID" value="KEQ96671.1"/>
    <property type="molecule type" value="Genomic_DNA"/>
</dbReference>
<evidence type="ECO:0000313" key="2">
    <source>
        <dbReference type="Proteomes" id="UP000030641"/>
    </source>
</evidence>
<reference evidence="1 2" key="1">
    <citation type="journal article" date="2014" name="BMC Genomics">
        <title>Genome sequencing of four Aureobasidium pullulans varieties: biotechnological potential, stress tolerance, and description of new species.</title>
        <authorList>
            <person name="Gostin Ar C."/>
            <person name="Ohm R.A."/>
            <person name="Kogej T."/>
            <person name="Sonjak S."/>
            <person name="Turk M."/>
            <person name="Zajc J."/>
            <person name="Zalar P."/>
            <person name="Grube M."/>
            <person name="Sun H."/>
            <person name="Han J."/>
            <person name="Sharma A."/>
            <person name="Chiniquy J."/>
            <person name="Ngan C.Y."/>
            <person name="Lipzen A."/>
            <person name="Barry K."/>
            <person name="Grigoriev I.V."/>
            <person name="Gunde-Cimerman N."/>
        </authorList>
    </citation>
    <scope>NUCLEOTIDE SEQUENCE [LARGE SCALE GENOMIC DNA]</scope>
    <source>
        <strain evidence="1 2">EXF-2481</strain>
    </source>
</reference>
<keyword evidence="2" id="KW-1185">Reference proteome</keyword>
<dbReference type="Proteomes" id="UP000030641">
    <property type="component" value="Unassembled WGS sequence"/>
</dbReference>
<dbReference type="AlphaFoldDB" id="A0A074ZDC7"/>
<dbReference type="HOGENOM" id="CLU_2483006_0_0_1"/>
<accession>A0A074ZDC7</accession>
<name>A0A074ZDC7_AURSE</name>
<dbReference type="GeneID" id="25366243"/>
<protein>
    <submittedName>
        <fullName evidence="1">Uncharacterized protein</fullName>
    </submittedName>
</protein>
<evidence type="ECO:0000313" key="1">
    <source>
        <dbReference type="EMBL" id="KEQ96671.1"/>
    </source>
</evidence>
<sequence length="87" mass="9862">MRTAGSIRVNNAVAPLYYNRSELLSTVLVAKVTERVRTTIFDEAVMTEIRNRIKAQINAALLEDLEEFQKQQTEALKQHLEGETTGQ</sequence>
<organism evidence="1 2">
    <name type="scientific">Aureobasidium subglaciale (strain EXF-2481)</name>
    <name type="common">Aureobasidium pullulans var. subglaciale</name>
    <dbReference type="NCBI Taxonomy" id="1043005"/>
    <lineage>
        <taxon>Eukaryota</taxon>
        <taxon>Fungi</taxon>
        <taxon>Dikarya</taxon>
        <taxon>Ascomycota</taxon>
        <taxon>Pezizomycotina</taxon>
        <taxon>Dothideomycetes</taxon>
        <taxon>Dothideomycetidae</taxon>
        <taxon>Dothideales</taxon>
        <taxon>Saccotheciaceae</taxon>
        <taxon>Aureobasidium</taxon>
    </lineage>
</organism>
<gene>
    <name evidence="1" type="ORF">AUEXF2481DRAFT_38932</name>
</gene>
<dbReference type="InParanoid" id="A0A074ZDC7"/>